<dbReference type="GO" id="GO:0000162">
    <property type="term" value="P:L-tryptophan biosynthetic process"/>
    <property type="evidence" value="ECO:0007669"/>
    <property type="project" value="UniProtKB-UniRule"/>
</dbReference>
<evidence type="ECO:0000256" key="6">
    <source>
        <dbReference type="ARBA" id="ARBA00022822"/>
    </source>
</evidence>
<feature type="domain" description="Indole-3-glycerol phosphate synthase" evidence="10">
    <location>
        <begin position="6"/>
        <end position="259"/>
    </location>
</feature>
<keyword evidence="4 9" id="KW-0028">Amino-acid biosynthesis</keyword>
<keyword evidence="7 9" id="KW-0057">Aromatic amino acid biosynthesis</keyword>
<name>A0A212KBZ0_9FIRM</name>
<dbReference type="AlphaFoldDB" id="A0A212KBZ0"/>
<dbReference type="InterPro" id="IPR001468">
    <property type="entry name" value="Indole-3-GlycerolPSynthase_CS"/>
</dbReference>
<dbReference type="InterPro" id="IPR011060">
    <property type="entry name" value="RibuloseP-bd_barrel"/>
</dbReference>
<dbReference type="InterPro" id="IPR013798">
    <property type="entry name" value="Indole-3-glycerol_P_synth_dom"/>
</dbReference>
<keyword evidence="5 9" id="KW-0210">Decarboxylase</keyword>
<dbReference type="InterPro" id="IPR013785">
    <property type="entry name" value="Aldolase_TIM"/>
</dbReference>
<evidence type="ECO:0000256" key="4">
    <source>
        <dbReference type="ARBA" id="ARBA00022605"/>
    </source>
</evidence>
<dbReference type="NCBIfam" id="NF001377">
    <property type="entry name" value="PRK00278.2-4"/>
    <property type="match status" value="1"/>
</dbReference>
<evidence type="ECO:0000256" key="5">
    <source>
        <dbReference type="ARBA" id="ARBA00022793"/>
    </source>
</evidence>
<evidence type="ECO:0000256" key="1">
    <source>
        <dbReference type="ARBA" id="ARBA00001633"/>
    </source>
</evidence>
<evidence type="ECO:0000256" key="7">
    <source>
        <dbReference type="ARBA" id="ARBA00023141"/>
    </source>
</evidence>
<dbReference type="HAMAP" id="MF_00134_B">
    <property type="entry name" value="IGPS_B"/>
    <property type="match status" value="1"/>
</dbReference>
<evidence type="ECO:0000259" key="10">
    <source>
        <dbReference type="Pfam" id="PF00218"/>
    </source>
</evidence>
<dbReference type="EC" id="4.1.1.48" evidence="9"/>
<gene>
    <name evidence="9 11" type="primary">trpC</name>
    <name evidence="11" type="ORF">KL86CLO1_12604</name>
</gene>
<comment type="catalytic activity">
    <reaction evidence="1 9">
        <text>1-(2-carboxyphenylamino)-1-deoxy-D-ribulose 5-phosphate + H(+) = (1S,2R)-1-C-(indol-3-yl)glycerol 3-phosphate + CO2 + H2O</text>
        <dbReference type="Rhea" id="RHEA:23476"/>
        <dbReference type="ChEBI" id="CHEBI:15377"/>
        <dbReference type="ChEBI" id="CHEBI:15378"/>
        <dbReference type="ChEBI" id="CHEBI:16526"/>
        <dbReference type="ChEBI" id="CHEBI:58613"/>
        <dbReference type="ChEBI" id="CHEBI:58866"/>
        <dbReference type="EC" id="4.1.1.48"/>
    </reaction>
</comment>
<dbReference type="FunFam" id="3.20.20.70:FF:000024">
    <property type="entry name" value="Indole-3-glycerol phosphate synthase"/>
    <property type="match status" value="1"/>
</dbReference>
<evidence type="ECO:0000256" key="2">
    <source>
        <dbReference type="ARBA" id="ARBA00004696"/>
    </source>
</evidence>
<protein>
    <recommendedName>
        <fullName evidence="9">Indole-3-glycerol phosphate synthase</fullName>
        <shortName evidence="9">IGPS</shortName>
        <ecNumber evidence="9">4.1.1.48</ecNumber>
    </recommendedName>
</protein>
<dbReference type="EMBL" id="FLUN01000001">
    <property type="protein sequence ID" value="SBW09211.1"/>
    <property type="molecule type" value="Genomic_DNA"/>
</dbReference>
<keyword evidence="8 9" id="KW-0456">Lyase</keyword>
<comment type="pathway">
    <text evidence="2 9">Amino-acid biosynthesis; L-tryptophan biosynthesis; L-tryptophan from chorismate: step 4/5.</text>
</comment>
<dbReference type="CDD" id="cd00331">
    <property type="entry name" value="IGPS"/>
    <property type="match status" value="1"/>
</dbReference>
<dbReference type="GO" id="GO:0004425">
    <property type="term" value="F:indole-3-glycerol-phosphate synthase activity"/>
    <property type="evidence" value="ECO:0007669"/>
    <property type="project" value="UniProtKB-UniRule"/>
</dbReference>
<dbReference type="PANTHER" id="PTHR22854:SF2">
    <property type="entry name" value="INDOLE-3-GLYCEROL-PHOSPHATE SYNTHASE"/>
    <property type="match status" value="1"/>
</dbReference>
<dbReference type="Pfam" id="PF00218">
    <property type="entry name" value="IGPS"/>
    <property type="match status" value="1"/>
</dbReference>
<dbReference type="InterPro" id="IPR045186">
    <property type="entry name" value="Indole-3-glycerol_P_synth"/>
</dbReference>
<dbReference type="GO" id="GO:0004640">
    <property type="term" value="F:phosphoribosylanthranilate isomerase activity"/>
    <property type="evidence" value="ECO:0007669"/>
    <property type="project" value="TreeGrafter"/>
</dbReference>
<dbReference type="UniPathway" id="UPA00035">
    <property type="reaction ID" value="UER00043"/>
</dbReference>
<dbReference type="PANTHER" id="PTHR22854">
    <property type="entry name" value="TRYPTOPHAN BIOSYNTHESIS PROTEIN"/>
    <property type="match status" value="1"/>
</dbReference>
<comment type="similarity">
    <text evidence="3 9">Belongs to the TrpC family.</text>
</comment>
<evidence type="ECO:0000256" key="3">
    <source>
        <dbReference type="ARBA" id="ARBA00008737"/>
    </source>
</evidence>
<dbReference type="SUPFAM" id="SSF51366">
    <property type="entry name" value="Ribulose-phoshate binding barrel"/>
    <property type="match status" value="1"/>
</dbReference>
<dbReference type="Gene3D" id="3.20.20.70">
    <property type="entry name" value="Aldolase class I"/>
    <property type="match status" value="1"/>
</dbReference>
<proteinExistence type="inferred from homology"/>
<evidence type="ECO:0000313" key="11">
    <source>
        <dbReference type="EMBL" id="SBW09211.1"/>
    </source>
</evidence>
<organism evidence="11">
    <name type="scientific">uncultured Eubacteriales bacterium</name>
    <dbReference type="NCBI Taxonomy" id="172733"/>
    <lineage>
        <taxon>Bacteria</taxon>
        <taxon>Bacillati</taxon>
        <taxon>Bacillota</taxon>
        <taxon>Clostridia</taxon>
        <taxon>Eubacteriales</taxon>
        <taxon>environmental samples</taxon>
    </lineage>
</organism>
<evidence type="ECO:0000256" key="9">
    <source>
        <dbReference type="HAMAP-Rule" id="MF_00134"/>
    </source>
</evidence>
<accession>A0A212KBZ0</accession>
<keyword evidence="6 9" id="KW-0822">Tryptophan biosynthesis</keyword>
<evidence type="ECO:0000256" key="8">
    <source>
        <dbReference type="ARBA" id="ARBA00023239"/>
    </source>
</evidence>
<sequence length="264" mass="28616">MTPTILNTIAAHAKERVAADKAVLPLGSLRETAEACPTAPSFPFESALAAPEVSFICEVKRASPSKGMIAEDFPYMTIATDYEAAGAACISVLTEPKWFLGHDDYLRDIRSAVSVPLLRKDFTVDEYQIYQAKLLGADAVLLICALLDQQQLRDYIQLCDTLGLSALVEAHDETELSSAAGAGARIIGVNNRNLKDFTVDLRNSLRLRELVDKDTLFVAESGMKTAADIALLREGGVNGVLIGESLMRAPDKKQMLSELRGDTL</sequence>
<dbReference type="PROSITE" id="PS00614">
    <property type="entry name" value="IGPS"/>
    <property type="match status" value="1"/>
</dbReference>
<reference evidence="11" key="1">
    <citation type="submission" date="2016-04" db="EMBL/GenBank/DDBJ databases">
        <authorList>
            <person name="Evans L.H."/>
            <person name="Alamgir A."/>
            <person name="Owens N."/>
            <person name="Weber N.D."/>
            <person name="Virtaneva K."/>
            <person name="Barbian K."/>
            <person name="Babar A."/>
            <person name="Rosenke K."/>
        </authorList>
    </citation>
    <scope>NUCLEOTIDE SEQUENCE</scope>
    <source>
        <strain evidence="11">86</strain>
    </source>
</reference>